<gene>
    <name evidence="1" type="ORF">JZ786_06605</name>
</gene>
<sequence>MGNNDWDWDDNFPDGVFAVPRNPDEPKVKIRKLVDWCKANGIPPSEIHCLPKEVMEQFLVYPNEDRAKDEEKQD</sequence>
<organism evidence="1 2">
    <name type="scientific">Alicyclobacillus mengziensis</name>
    <dbReference type="NCBI Taxonomy" id="2931921"/>
    <lineage>
        <taxon>Bacteria</taxon>
        <taxon>Bacillati</taxon>
        <taxon>Bacillota</taxon>
        <taxon>Bacilli</taxon>
        <taxon>Bacillales</taxon>
        <taxon>Alicyclobacillaceae</taxon>
        <taxon>Alicyclobacillus</taxon>
    </lineage>
</organism>
<dbReference type="AlphaFoldDB" id="A0A9X7Z8P4"/>
<reference evidence="1 2" key="1">
    <citation type="submission" date="2021-02" db="EMBL/GenBank/DDBJ databases">
        <title>Alicyclobacillus curvatus sp. nov. and Alicyclobacillus mengziensis sp. nov., two acidophilic bacteria isolated from acid mine drainage.</title>
        <authorList>
            <person name="Huang Y."/>
        </authorList>
    </citation>
    <scope>NUCLEOTIDE SEQUENCE [LARGE SCALE GENOMIC DNA]</scope>
    <source>
        <strain evidence="1 2">S30H14</strain>
    </source>
</reference>
<dbReference type="RefSeq" id="WP_206657965.1">
    <property type="nucleotide sequence ID" value="NZ_CP071182.1"/>
</dbReference>
<dbReference type="EMBL" id="CP071182">
    <property type="protein sequence ID" value="QSO48635.1"/>
    <property type="molecule type" value="Genomic_DNA"/>
</dbReference>
<accession>A0A9X7Z8P4</accession>
<proteinExistence type="predicted"/>
<name>A0A9X7Z8P4_9BACL</name>
<dbReference type="KEGG" id="afx:JZ786_06605"/>
<keyword evidence="2" id="KW-1185">Reference proteome</keyword>
<evidence type="ECO:0000313" key="1">
    <source>
        <dbReference type="EMBL" id="QSO48635.1"/>
    </source>
</evidence>
<protein>
    <submittedName>
        <fullName evidence="1">Uncharacterized protein</fullName>
    </submittedName>
</protein>
<dbReference type="Proteomes" id="UP000663505">
    <property type="component" value="Chromosome"/>
</dbReference>
<evidence type="ECO:0000313" key="2">
    <source>
        <dbReference type="Proteomes" id="UP000663505"/>
    </source>
</evidence>